<gene>
    <name evidence="2" type="ORF">LCGC14_0982990</name>
</gene>
<sequence length="370" mass="41456">VPDHLAILDIENVGACSWEDGCGAARMNQGDKKMSDLELCPNCNCLDGKEKLGFYKSALKSFSKLLSFKDELSDMDKRQALMAAIAAKGEEFFYVVAVFDTTVVYERDWTTLVRRTYSIEKDGSVSLGEDEVFVRPVTSFVPIQVNEEEKDKRSEKEGIEITTTDTVIVEGVTIINPNQDKTAMDISKADLIKGILAHEGASFAESDQEWLESMTEEQLVIINDSLVHNTKHDDDDEEEEEKKRKENEEKEKEKKIAAKQNEGVVSVEQYINQAPVEIREVLNSGIRMQQEKKDALIKSLMNNSLNQFSQEDLSRMSLDNLEKINSLADKPDYSGQAGSQSLANQDDPNAIPPAPLVYDFSKPRGQQKTG</sequence>
<feature type="region of interest" description="Disordered" evidence="1">
    <location>
        <begin position="327"/>
        <end position="370"/>
    </location>
</feature>
<dbReference type="EMBL" id="LAZR01003682">
    <property type="protein sequence ID" value="KKN15746.1"/>
    <property type="molecule type" value="Genomic_DNA"/>
</dbReference>
<feature type="non-terminal residue" evidence="2">
    <location>
        <position position="1"/>
    </location>
</feature>
<evidence type="ECO:0000256" key="1">
    <source>
        <dbReference type="SAM" id="MobiDB-lite"/>
    </source>
</evidence>
<comment type="caution">
    <text evidence="2">The sequence shown here is derived from an EMBL/GenBank/DDBJ whole genome shotgun (WGS) entry which is preliminary data.</text>
</comment>
<reference evidence="2" key="1">
    <citation type="journal article" date="2015" name="Nature">
        <title>Complex archaea that bridge the gap between prokaryotes and eukaryotes.</title>
        <authorList>
            <person name="Spang A."/>
            <person name="Saw J.H."/>
            <person name="Jorgensen S.L."/>
            <person name="Zaremba-Niedzwiedzka K."/>
            <person name="Martijn J."/>
            <person name="Lind A.E."/>
            <person name="van Eijk R."/>
            <person name="Schleper C."/>
            <person name="Guy L."/>
            <person name="Ettema T.J."/>
        </authorList>
    </citation>
    <scope>NUCLEOTIDE SEQUENCE</scope>
</reference>
<feature type="region of interest" description="Disordered" evidence="1">
    <location>
        <begin position="226"/>
        <end position="257"/>
    </location>
</feature>
<feature type="compositionally biased region" description="Polar residues" evidence="1">
    <location>
        <begin position="336"/>
        <end position="347"/>
    </location>
</feature>
<organism evidence="2">
    <name type="scientific">marine sediment metagenome</name>
    <dbReference type="NCBI Taxonomy" id="412755"/>
    <lineage>
        <taxon>unclassified sequences</taxon>
        <taxon>metagenomes</taxon>
        <taxon>ecological metagenomes</taxon>
    </lineage>
</organism>
<feature type="compositionally biased region" description="Basic and acidic residues" evidence="1">
    <location>
        <begin position="241"/>
        <end position="256"/>
    </location>
</feature>
<dbReference type="AlphaFoldDB" id="A0A0F9QRE9"/>
<protein>
    <submittedName>
        <fullName evidence="2">Uncharacterized protein</fullName>
    </submittedName>
</protein>
<proteinExistence type="predicted"/>
<evidence type="ECO:0000313" key="2">
    <source>
        <dbReference type="EMBL" id="KKN15746.1"/>
    </source>
</evidence>
<name>A0A0F9QRE9_9ZZZZ</name>
<accession>A0A0F9QRE9</accession>